<keyword evidence="2" id="KW-1185">Reference proteome</keyword>
<dbReference type="Gene3D" id="3.30.200.20">
    <property type="entry name" value="Phosphorylase Kinase, domain 1"/>
    <property type="match status" value="1"/>
</dbReference>
<reference evidence="1 2" key="1">
    <citation type="journal article" date="2020" name="G3 (Bethesda)">
        <title>Improved Reference Genome for Cyclotella cryptica CCMP332, a Model for Cell Wall Morphogenesis, Salinity Adaptation, and Lipid Production in Diatoms (Bacillariophyta).</title>
        <authorList>
            <person name="Roberts W.R."/>
            <person name="Downey K.M."/>
            <person name="Ruck E.C."/>
            <person name="Traller J.C."/>
            <person name="Alverson A.J."/>
        </authorList>
    </citation>
    <scope>NUCLEOTIDE SEQUENCE [LARGE SCALE GENOMIC DNA]</scope>
    <source>
        <strain evidence="1 2">CCMP332</strain>
    </source>
</reference>
<organism evidence="1 2">
    <name type="scientific">Cyclotella cryptica</name>
    <dbReference type="NCBI Taxonomy" id="29204"/>
    <lineage>
        <taxon>Eukaryota</taxon>
        <taxon>Sar</taxon>
        <taxon>Stramenopiles</taxon>
        <taxon>Ochrophyta</taxon>
        <taxon>Bacillariophyta</taxon>
        <taxon>Coscinodiscophyceae</taxon>
        <taxon>Thalassiosirophycidae</taxon>
        <taxon>Stephanodiscales</taxon>
        <taxon>Stephanodiscaceae</taxon>
        <taxon>Cyclotella</taxon>
    </lineage>
</organism>
<comment type="caution">
    <text evidence="1">The sequence shown here is derived from an EMBL/GenBank/DDBJ whole genome shotgun (WGS) entry which is preliminary data.</text>
</comment>
<sequence>MPGLSQTMHTQYNFQLKAGSYATVCRGTHRVSGRKIAVKCVLQENLSPNDDVAINNEVLILSTSLHTATPSCLSPHGLHQSGELFHQIGEKKNYTENDVRGRDFK</sequence>
<dbReference type="InterPro" id="IPR011009">
    <property type="entry name" value="Kinase-like_dom_sf"/>
</dbReference>
<protein>
    <recommendedName>
        <fullName evidence="3">Protein kinase domain-containing protein</fullName>
    </recommendedName>
</protein>
<evidence type="ECO:0000313" key="1">
    <source>
        <dbReference type="EMBL" id="KAL3779413.1"/>
    </source>
</evidence>
<gene>
    <name evidence="1" type="ORF">HJC23_000515</name>
</gene>
<accession>A0ABD3NUM1</accession>
<evidence type="ECO:0000313" key="2">
    <source>
        <dbReference type="Proteomes" id="UP001516023"/>
    </source>
</evidence>
<dbReference type="Proteomes" id="UP001516023">
    <property type="component" value="Unassembled WGS sequence"/>
</dbReference>
<dbReference type="SUPFAM" id="SSF56112">
    <property type="entry name" value="Protein kinase-like (PK-like)"/>
    <property type="match status" value="1"/>
</dbReference>
<evidence type="ECO:0008006" key="3">
    <source>
        <dbReference type="Google" id="ProtNLM"/>
    </source>
</evidence>
<dbReference type="EMBL" id="JABMIG020000389">
    <property type="protein sequence ID" value="KAL3779413.1"/>
    <property type="molecule type" value="Genomic_DNA"/>
</dbReference>
<name>A0ABD3NUM1_9STRA</name>
<dbReference type="AlphaFoldDB" id="A0ABD3NUM1"/>
<proteinExistence type="predicted"/>